<dbReference type="GO" id="GO:0071732">
    <property type="term" value="P:cellular response to nitric oxide"/>
    <property type="evidence" value="ECO:0007669"/>
    <property type="project" value="UniProtKB-ARBA"/>
</dbReference>
<feature type="domain" description="PAS" evidence="3">
    <location>
        <begin position="205"/>
        <end position="275"/>
    </location>
</feature>
<evidence type="ECO:0000313" key="7">
    <source>
        <dbReference type="EMBL" id="SMF54746.1"/>
    </source>
</evidence>
<organism evidence="7 8">
    <name type="scientific">Pseudogulbenkiania subflava DSM 22618</name>
    <dbReference type="NCBI Taxonomy" id="1123014"/>
    <lineage>
        <taxon>Bacteria</taxon>
        <taxon>Pseudomonadati</taxon>
        <taxon>Pseudomonadota</taxon>
        <taxon>Betaproteobacteria</taxon>
        <taxon>Neisseriales</taxon>
        <taxon>Chromobacteriaceae</taxon>
        <taxon>Pseudogulbenkiania</taxon>
    </lineage>
</organism>
<keyword evidence="8" id="KW-1185">Reference proteome</keyword>
<dbReference type="RefSeq" id="WP_085277862.1">
    <property type="nucleotide sequence ID" value="NZ_FXAG01000032.1"/>
</dbReference>
<dbReference type="InterPro" id="IPR035919">
    <property type="entry name" value="EAL_sf"/>
</dbReference>
<dbReference type="SMART" id="SM00267">
    <property type="entry name" value="GGDEF"/>
    <property type="match status" value="1"/>
</dbReference>
<dbReference type="PROSITE" id="PS50887">
    <property type="entry name" value="GGDEF"/>
    <property type="match status" value="1"/>
</dbReference>
<sequence length="887" mass="98961">MTHQRQALRLSGTFALAGVLWIVLSDRFLASLPVSTQTLTMLQTYKGMGFVAGISLLLYYLVRRALKSQAQLLAQLRRNQALFQEAQLSAQLGSWEYDSARREFLWSGAAQQLLGLPASEMRTARDTLLQRVAASDRLRVAAVLDAMLAEGSGSVEFCRAGTVAAPVWLRLHYQVHLDEEAPGLVLGALQDISAQKTQDDALREREQLFRGTFEQAAVGIAHLGLDGHCIRVNQRLCDILGYSREELLRLTFQDITHPADRDIDLAMTRRLLGGEIPSFSIEKRYRQRGGQLVWANLTAALMRGEGGRPEYFILVVEDISARKQSEEAQQLALTVFDSMLEGVIITDHRRRILAVNAAFGEITHYPVEALLGRTPPLWRTAHQDAAFYRRVWRQLLASGRWEGELWHRKQDGTPFPLWLSISCVRDEQGRPRQYVFVFNDISQLKDSQEQLERLAHYDLLTGLPNRHLALARLEHALERARRHAFPLAVMFIDLDRFKTVNDSLGHQAGDELLVAIAQRLRQRLRQEDLLARLGGDEFLVVIEEAPVQQVATIAHALLKVVDQPFSFSGGGEAYVGASIGISLHPGDGRSASELIRNADAAMYLAKAQGSNAFRFYTESLTRAANERLSMETSLRRALRHKEFVLHYQPLVELASGRVLGAEVLVRWQPPGEALVPPSRFIPLAEETGLIVPLGDWVLHEACRQGKAWLDAGLPLLLAVNLSPRQFLRHDLVGQVRKALQSSGLPPAQLELELTEGALMEQAEQAVKTLHALKRLGVSLAIDDFGTGYSSLAYLKRFPLDKLKIDRSFVRDLPRDSSDAEIVTTIIAMVRNLKLEALAEGVETPQQLAFLRQLGCDSGQGYLFSPPLPAEAFERWLRDGGGVIAPPP</sequence>
<comment type="catalytic activity">
    <reaction evidence="1">
        <text>3',3'-c-di-GMP + H2O = 5'-phosphoguanylyl(3'-&gt;5')guanosine + H(+)</text>
        <dbReference type="Rhea" id="RHEA:24902"/>
        <dbReference type="ChEBI" id="CHEBI:15377"/>
        <dbReference type="ChEBI" id="CHEBI:15378"/>
        <dbReference type="ChEBI" id="CHEBI:58754"/>
        <dbReference type="ChEBI" id="CHEBI:58805"/>
        <dbReference type="EC" id="3.1.4.52"/>
    </reaction>
    <physiologicalReaction direction="left-to-right" evidence="1">
        <dbReference type="Rhea" id="RHEA:24903"/>
    </physiologicalReaction>
</comment>
<dbReference type="InterPro" id="IPR013655">
    <property type="entry name" value="PAS_fold_3"/>
</dbReference>
<evidence type="ECO:0000259" key="5">
    <source>
        <dbReference type="PROSITE" id="PS50883"/>
    </source>
</evidence>
<keyword evidence="2" id="KW-0472">Membrane</keyword>
<dbReference type="InterPro" id="IPR052155">
    <property type="entry name" value="Biofilm_reg_signaling"/>
</dbReference>
<dbReference type="InterPro" id="IPR029787">
    <property type="entry name" value="Nucleotide_cyclase"/>
</dbReference>
<feature type="transmembrane region" description="Helical" evidence="2">
    <location>
        <begin position="7"/>
        <end position="24"/>
    </location>
</feature>
<dbReference type="Pfam" id="PF00989">
    <property type="entry name" value="PAS"/>
    <property type="match status" value="1"/>
</dbReference>
<dbReference type="SMART" id="SM00091">
    <property type="entry name" value="PAS"/>
    <property type="match status" value="3"/>
</dbReference>
<accession>A0A1Y6CCG4</accession>
<dbReference type="PANTHER" id="PTHR44757">
    <property type="entry name" value="DIGUANYLATE CYCLASE DGCP"/>
    <property type="match status" value="1"/>
</dbReference>
<evidence type="ECO:0000259" key="3">
    <source>
        <dbReference type="PROSITE" id="PS50112"/>
    </source>
</evidence>
<reference evidence="8" key="1">
    <citation type="submission" date="2017-04" db="EMBL/GenBank/DDBJ databases">
        <authorList>
            <person name="Varghese N."/>
            <person name="Submissions S."/>
        </authorList>
    </citation>
    <scope>NUCLEOTIDE SEQUENCE [LARGE SCALE GENOMIC DNA]</scope>
    <source>
        <strain evidence="8">DSM 22618</strain>
    </source>
</reference>
<dbReference type="Gene3D" id="3.30.70.270">
    <property type="match status" value="1"/>
</dbReference>
<evidence type="ECO:0000256" key="1">
    <source>
        <dbReference type="ARBA" id="ARBA00051114"/>
    </source>
</evidence>
<dbReference type="GO" id="GO:0006355">
    <property type="term" value="P:regulation of DNA-templated transcription"/>
    <property type="evidence" value="ECO:0007669"/>
    <property type="project" value="InterPro"/>
</dbReference>
<feature type="domain" description="EAL" evidence="5">
    <location>
        <begin position="627"/>
        <end position="880"/>
    </location>
</feature>
<dbReference type="CDD" id="cd00130">
    <property type="entry name" value="PAS"/>
    <property type="match status" value="2"/>
</dbReference>
<dbReference type="FunFam" id="3.20.20.450:FF:000001">
    <property type="entry name" value="Cyclic di-GMP phosphodiesterase yahA"/>
    <property type="match status" value="1"/>
</dbReference>
<name>A0A1Y6CCG4_9NEIS</name>
<dbReference type="InterPro" id="IPR035965">
    <property type="entry name" value="PAS-like_dom_sf"/>
</dbReference>
<evidence type="ECO:0000256" key="2">
    <source>
        <dbReference type="SAM" id="Phobius"/>
    </source>
</evidence>
<feature type="domain" description="PAC" evidence="4">
    <location>
        <begin position="279"/>
        <end position="331"/>
    </location>
</feature>
<dbReference type="NCBIfam" id="TIGR00229">
    <property type="entry name" value="sensory_box"/>
    <property type="match status" value="2"/>
</dbReference>
<dbReference type="STRING" id="1123014.SAMN02745746_03886"/>
<dbReference type="PROSITE" id="PS50113">
    <property type="entry name" value="PAC"/>
    <property type="match status" value="2"/>
</dbReference>
<dbReference type="InterPro" id="IPR001610">
    <property type="entry name" value="PAC"/>
</dbReference>
<dbReference type="PANTHER" id="PTHR44757:SF2">
    <property type="entry name" value="BIOFILM ARCHITECTURE MAINTENANCE PROTEIN MBAA"/>
    <property type="match status" value="1"/>
</dbReference>
<dbReference type="Pfam" id="PF08447">
    <property type="entry name" value="PAS_3"/>
    <property type="match status" value="1"/>
</dbReference>
<dbReference type="SMART" id="SM00086">
    <property type="entry name" value="PAC"/>
    <property type="match status" value="3"/>
</dbReference>
<dbReference type="PROSITE" id="PS50883">
    <property type="entry name" value="EAL"/>
    <property type="match status" value="1"/>
</dbReference>
<evidence type="ECO:0000313" key="8">
    <source>
        <dbReference type="Proteomes" id="UP000192920"/>
    </source>
</evidence>
<protein>
    <submittedName>
        <fullName evidence="7">PAS domain S-box-containing protein/diguanylate cyclase (GGDEF) domain-containing protein</fullName>
    </submittedName>
</protein>
<dbReference type="InterPro" id="IPR001633">
    <property type="entry name" value="EAL_dom"/>
</dbReference>
<dbReference type="InterPro" id="IPR000700">
    <property type="entry name" value="PAS-assoc_C"/>
</dbReference>
<dbReference type="EMBL" id="FXAG01000032">
    <property type="protein sequence ID" value="SMF54746.1"/>
    <property type="molecule type" value="Genomic_DNA"/>
</dbReference>
<evidence type="ECO:0000259" key="6">
    <source>
        <dbReference type="PROSITE" id="PS50887"/>
    </source>
</evidence>
<dbReference type="SMART" id="SM00052">
    <property type="entry name" value="EAL"/>
    <property type="match status" value="1"/>
</dbReference>
<dbReference type="InterPro" id="IPR043128">
    <property type="entry name" value="Rev_trsase/Diguanyl_cyclase"/>
</dbReference>
<dbReference type="InterPro" id="IPR000014">
    <property type="entry name" value="PAS"/>
</dbReference>
<dbReference type="SUPFAM" id="SSF141868">
    <property type="entry name" value="EAL domain-like"/>
    <property type="match status" value="1"/>
</dbReference>
<feature type="domain" description="GGDEF" evidence="6">
    <location>
        <begin position="485"/>
        <end position="618"/>
    </location>
</feature>
<evidence type="ECO:0000259" key="4">
    <source>
        <dbReference type="PROSITE" id="PS50113"/>
    </source>
</evidence>
<gene>
    <name evidence="7" type="ORF">SAMN02745746_03886</name>
</gene>
<feature type="domain" description="PAC" evidence="4">
    <location>
        <begin position="401"/>
        <end position="453"/>
    </location>
</feature>
<dbReference type="FunFam" id="3.30.70.270:FF:000001">
    <property type="entry name" value="Diguanylate cyclase domain protein"/>
    <property type="match status" value="1"/>
</dbReference>
<dbReference type="Gene3D" id="3.30.450.20">
    <property type="entry name" value="PAS domain"/>
    <property type="match status" value="3"/>
</dbReference>
<dbReference type="CDD" id="cd01948">
    <property type="entry name" value="EAL"/>
    <property type="match status" value="1"/>
</dbReference>
<dbReference type="InterPro" id="IPR013767">
    <property type="entry name" value="PAS_fold"/>
</dbReference>
<proteinExistence type="predicted"/>
<dbReference type="Pfam" id="PF00563">
    <property type="entry name" value="EAL"/>
    <property type="match status" value="1"/>
</dbReference>
<dbReference type="SUPFAM" id="SSF55073">
    <property type="entry name" value="Nucleotide cyclase"/>
    <property type="match status" value="1"/>
</dbReference>
<keyword evidence="2" id="KW-1133">Transmembrane helix</keyword>
<dbReference type="GO" id="GO:0071111">
    <property type="term" value="F:cyclic-guanylate-specific phosphodiesterase activity"/>
    <property type="evidence" value="ECO:0007669"/>
    <property type="project" value="UniProtKB-EC"/>
</dbReference>
<dbReference type="CDD" id="cd01949">
    <property type="entry name" value="GGDEF"/>
    <property type="match status" value="1"/>
</dbReference>
<dbReference type="Proteomes" id="UP000192920">
    <property type="component" value="Unassembled WGS sequence"/>
</dbReference>
<dbReference type="NCBIfam" id="TIGR00254">
    <property type="entry name" value="GGDEF"/>
    <property type="match status" value="1"/>
</dbReference>
<dbReference type="Pfam" id="PF00990">
    <property type="entry name" value="GGDEF"/>
    <property type="match status" value="1"/>
</dbReference>
<dbReference type="PROSITE" id="PS50112">
    <property type="entry name" value="PAS"/>
    <property type="match status" value="1"/>
</dbReference>
<dbReference type="Gene3D" id="3.20.20.450">
    <property type="entry name" value="EAL domain"/>
    <property type="match status" value="1"/>
</dbReference>
<dbReference type="InterPro" id="IPR000160">
    <property type="entry name" value="GGDEF_dom"/>
</dbReference>
<keyword evidence="2" id="KW-0812">Transmembrane</keyword>
<dbReference type="AlphaFoldDB" id="A0A1Y6CCG4"/>
<dbReference type="SUPFAM" id="SSF55785">
    <property type="entry name" value="PYP-like sensor domain (PAS domain)"/>
    <property type="match status" value="3"/>
</dbReference>